<evidence type="ECO:0000256" key="4">
    <source>
        <dbReference type="ARBA" id="ARBA00023004"/>
    </source>
</evidence>
<dbReference type="PANTHER" id="PTHR21496:SF23">
    <property type="entry name" value="3-PHENYLPROPIONATE_CINNAMIC ACID DIOXYGENASE FERREDOXIN SUBUNIT"/>
    <property type="match status" value="1"/>
</dbReference>
<keyword evidence="3" id="KW-0560">Oxidoreductase</keyword>
<keyword evidence="9" id="KW-1185">Reference proteome</keyword>
<dbReference type="SUPFAM" id="SSF50022">
    <property type="entry name" value="ISP domain"/>
    <property type="match status" value="1"/>
</dbReference>
<dbReference type="InterPro" id="IPR017941">
    <property type="entry name" value="Rieske_2Fe-2S"/>
</dbReference>
<keyword evidence="5" id="KW-0411">Iron-sulfur</keyword>
<keyword evidence="2" id="KW-0479">Metal-binding</keyword>
<sequence length="102" mass="10359">MTYQDVCAQGHIAPGHSLAVRISGQDVALFNVNGAIHAIENACPHMGSALSGGCISGRTVACPAHGLRFDVTTGAHVSSPALTVPTFPVRIVDGRVLVSVAG</sequence>
<keyword evidence="6" id="KW-0534">Nitrate assimilation</keyword>
<dbReference type="Gene3D" id="2.102.10.10">
    <property type="entry name" value="Rieske [2Fe-2S] iron-sulphur domain"/>
    <property type="match status" value="1"/>
</dbReference>
<gene>
    <name evidence="8" type="primary">nirD</name>
    <name evidence="8" type="ORF">QU481_12405</name>
</gene>
<reference evidence="8" key="1">
    <citation type="submission" date="2023-06" db="EMBL/GenBank/DDBJ databases">
        <authorList>
            <person name="Zhang S."/>
        </authorList>
    </citation>
    <scope>NUCLEOTIDE SEQUENCE</scope>
    <source>
        <strain evidence="8">SG2303</strain>
    </source>
</reference>
<dbReference type="PROSITE" id="PS51296">
    <property type="entry name" value="RIESKE"/>
    <property type="match status" value="1"/>
</dbReference>
<dbReference type="Proteomes" id="UP001168540">
    <property type="component" value="Unassembled WGS sequence"/>
</dbReference>
<comment type="caution">
    <text evidence="8">The sequence shown here is derived from an EMBL/GenBank/DDBJ whole genome shotgun (WGS) entry which is preliminary data.</text>
</comment>
<feature type="domain" description="Rieske" evidence="7">
    <location>
        <begin position="4"/>
        <end position="98"/>
    </location>
</feature>
<dbReference type="PANTHER" id="PTHR21496">
    <property type="entry name" value="FERREDOXIN-RELATED"/>
    <property type="match status" value="1"/>
</dbReference>
<dbReference type="RefSeq" id="WP_289830332.1">
    <property type="nucleotide sequence ID" value="NZ_JAUEDK010000020.1"/>
</dbReference>
<keyword evidence="4" id="KW-0408">Iron</keyword>
<evidence type="ECO:0000256" key="2">
    <source>
        <dbReference type="ARBA" id="ARBA00022723"/>
    </source>
</evidence>
<evidence type="ECO:0000256" key="3">
    <source>
        <dbReference type="ARBA" id="ARBA00023002"/>
    </source>
</evidence>
<proteinExistence type="predicted"/>
<dbReference type="EMBL" id="JAUEDK010000020">
    <property type="protein sequence ID" value="MDN0075692.1"/>
    <property type="molecule type" value="Genomic_DNA"/>
</dbReference>
<evidence type="ECO:0000313" key="9">
    <source>
        <dbReference type="Proteomes" id="UP001168540"/>
    </source>
</evidence>
<dbReference type="NCBIfam" id="TIGR02378">
    <property type="entry name" value="nirD_assim_sml"/>
    <property type="match status" value="1"/>
</dbReference>
<keyword evidence="1" id="KW-0001">2Fe-2S</keyword>
<name>A0ABT7XPH5_9NEIS</name>
<dbReference type="Pfam" id="PF00355">
    <property type="entry name" value="Rieske"/>
    <property type="match status" value="1"/>
</dbReference>
<evidence type="ECO:0000256" key="6">
    <source>
        <dbReference type="ARBA" id="ARBA00023063"/>
    </source>
</evidence>
<dbReference type="InterPro" id="IPR012748">
    <property type="entry name" value="Rieske-like_NirD"/>
</dbReference>
<protein>
    <submittedName>
        <fullName evidence="8">Nitrite reductase small subunit NirD</fullName>
    </submittedName>
</protein>
<evidence type="ECO:0000259" key="7">
    <source>
        <dbReference type="PROSITE" id="PS51296"/>
    </source>
</evidence>
<evidence type="ECO:0000256" key="1">
    <source>
        <dbReference type="ARBA" id="ARBA00022714"/>
    </source>
</evidence>
<organism evidence="8 9">
    <name type="scientific">Crenobacter oryzisoli</name>
    <dbReference type="NCBI Taxonomy" id="3056844"/>
    <lineage>
        <taxon>Bacteria</taxon>
        <taxon>Pseudomonadati</taxon>
        <taxon>Pseudomonadota</taxon>
        <taxon>Betaproteobacteria</taxon>
        <taxon>Neisseriales</taxon>
        <taxon>Neisseriaceae</taxon>
        <taxon>Crenobacter</taxon>
    </lineage>
</organism>
<accession>A0ABT7XPH5</accession>
<evidence type="ECO:0000313" key="8">
    <source>
        <dbReference type="EMBL" id="MDN0075692.1"/>
    </source>
</evidence>
<dbReference type="InterPro" id="IPR036922">
    <property type="entry name" value="Rieske_2Fe-2S_sf"/>
</dbReference>
<evidence type="ECO:0000256" key="5">
    <source>
        <dbReference type="ARBA" id="ARBA00023014"/>
    </source>
</evidence>